<accession>A0A371X304</accession>
<dbReference type="Proteomes" id="UP000264310">
    <property type="component" value="Unassembled WGS sequence"/>
</dbReference>
<reference evidence="1 2" key="1">
    <citation type="submission" date="2018-08" db="EMBL/GenBank/DDBJ databases">
        <title>Fulvimarina sp. 85, whole genome shotgun sequence.</title>
        <authorList>
            <person name="Tuo L."/>
        </authorList>
    </citation>
    <scope>NUCLEOTIDE SEQUENCE [LARGE SCALE GENOMIC DNA]</scope>
    <source>
        <strain evidence="1 2">85</strain>
    </source>
</reference>
<keyword evidence="2" id="KW-1185">Reference proteome</keyword>
<evidence type="ECO:0000313" key="2">
    <source>
        <dbReference type="Proteomes" id="UP000264310"/>
    </source>
</evidence>
<sequence>MDLSTTPIRTIEPLLIERLRLVFTKQKFSLDRVPSVLTIKEFERIVRQTPFIGLAFLSVAPSRNSGRQMQAVMRWRLFLVVTATRDLRTRFSGDAQDVGLDPMTDAAAAALQGWSIDRIGDVAVTGIEAVYADGWADDATVVNQVDFEVSYSASSSMLRLADPGDFKRLAVSWPTAGAPDLTRSEIINVGGDDGADV</sequence>
<proteinExistence type="predicted"/>
<gene>
    <name evidence="1" type="ORF">DYI37_11415</name>
</gene>
<dbReference type="AlphaFoldDB" id="A0A371X304"/>
<evidence type="ECO:0008006" key="3">
    <source>
        <dbReference type="Google" id="ProtNLM"/>
    </source>
</evidence>
<evidence type="ECO:0000313" key="1">
    <source>
        <dbReference type="EMBL" id="RFC63607.1"/>
    </source>
</evidence>
<dbReference type="RefSeq" id="WP_116683337.1">
    <property type="nucleotide sequence ID" value="NZ_QURL01000004.1"/>
</dbReference>
<name>A0A371X304_9HYPH</name>
<dbReference type="OrthoDB" id="8419346at2"/>
<comment type="caution">
    <text evidence="1">The sequence shown here is derived from an EMBL/GenBank/DDBJ whole genome shotgun (WGS) entry which is preliminary data.</text>
</comment>
<organism evidence="1 2">
    <name type="scientific">Fulvimarina endophytica</name>
    <dbReference type="NCBI Taxonomy" id="2293836"/>
    <lineage>
        <taxon>Bacteria</taxon>
        <taxon>Pseudomonadati</taxon>
        <taxon>Pseudomonadota</taxon>
        <taxon>Alphaproteobacteria</taxon>
        <taxon>Hyphomicrobiales</taxon>
        <taxon>Aurantimonadaceae</taxon>
        <taxon>Fulvimarina</taxon>
    </lineage>
</organism>
<dbReference type="EMBL" id="QURL01000004">
    <property type="protein sequence ID" value="RFC63607.1"/>
    <property type="molecule type" value="Genomic_DNA"/>
</dbReference>
<protein>
    <recommendedName>
        <fullName evidence="3">DUF1834 family protein</fullName>
    </recommendedName>
</protein>